<dbReference type="Proteomes" id="UP000178129">
    <property type="component" value="Unassembled WGS sequence"/>
</dbReference>
<gene>
    <name evidence="2" type="primary">NIP2_3</name>
    <name evidence="2" type="ORF">RCO7_12004</name>
</gene>
<name>A0A1E1LSC9_9HELO</name>
<accession>A0A1E1LSC9</accession>
<evidence type="ECO:0000313" key="3">
    <source>
        <dbReference type="Proteomes" id="UP000178129"/>
    </source>
</evidence>
<protein>
    <recommendedName>
        <fullName evidence="4">Secreted protein</fullName>
    </recommendedName>
</protein>
<evidence type="ECO:0008006" key="4">
    <source>
        <dbReference type="Google" id="ProtNLM"/>
    </source>
</evidence>
<evidence type="ECO:0000313" key="2">
    <source>
        <dbReference type="EMBL" id="CZT13375.1"/>
    </source>
</evidence>
<feature type="signal peptide" evidence="1">
    <location>
        <begin position="1"/>
        <end position="16"/>
    </location>
</feature>
<organism evidence="2 3">
    <name type="scientific">Rhynchosporium graminicola</name>
    <dbReference type="NCBI Taxonomy" id="2792576"/>
    <lineage>
        <taxon>Eukaryota</taxon>
        <taxon>Fungi</taxon>
        <taxon>Dikarya</taxon>
        <taxon>Ascomycota</taxon>
        <taxon>Pezizomycotina</taxon>
        <taxon>Leotiomycetes</taxon>
        <taxon>Helotiales</taxon>
        <taxon>Ploettnerulaceae</taxon>
        <taxon>Rhynchosporium</taxon>
    </lineage>
</organism>
<reference evidence="3" key="1">
    <citation type="submission" date="2016-03" db="EMBL/GenBank/DDBJ databases">
        <authorList>
            <person name="Ploux O."/>
        </authorList>
    </citation>
    <scope>NUCLEOTIDE SEQUENCE [LARGE SCALE GENOMIC DNA]</scope>
    <source>
        <strain evidence="3">UK7</strain>
    </source>
</reference>
<keyword evidence="1" id="KW-0732">Signal</keyword>
<dbReference type="InParanoid" id="A0A1E1LSC9"/>
<proteinExistence type="predicted"/>
<dbReference type="EMBL" id="FJUW01000087">
    <property type="protein sequence ID" value="CZT13375.1"/>
    <property type="molecule type" value="Genomic_DNA"/>
</dbReference>
<keyword evidence="3" id="KW-1185">Reference proteome</keyword>
<evidence type="ECO:0000256" key="1">
    <source>
        <dbReference type="SAM" id="SignalP"/>
    </source>
</evidence>
<comment type="caution">
    <text evidence="2">The sequence shown here is derived from an EMBL/GenBank/DDBJ whole genome shotgun (WGS) entry which is preliminary data.</text>
</comment>
<sequence>MKFLPVFLGCIAVTHAASFAIVCVPQTPAKAGDAQWAAQHMKKELALNPLGWWNGKQRSCTSYSTYQQVDVFTFCRSATYGKHTAHTGYGDVTCQLLATSGLDCSNDC</sequence>
<dbReference type="AlphaFoldDB" id="A0A1E1LSC9"/>
<feature type="chain" id="PRO_5009447585" description="Secreted protein" evidence="1">
    <location>
        <begin position="17"/>
        <end position="108"/>
    </location>
</feature>